<evidence type="ECO:0000256" key="5">
    <source>
        <dbReference type="ARBA" id="ARBA00022840"/>
    </source>
</evidence>
<dbReference type="PROSITE" id="PS50893">
    <property type="entry name" value="ABC_TRANSPORTER_2"/>
    <property type="match status" value="1"/>
</dbReference>
<evidence type="ECO:0000313" key="8">
    <source>
        <dbReference type="EMBL" id="MEJ8815020.1"/>
    </source>
</evidence>
<dbReference type="EMBL" id="JBBKZU010000016">
    <property type="protein sequence ID" value="MEJ8815020.1"/>
    <property type="molecule type" value="Genomic_DNA"/>
</dbReference>
<evidence type="ECO:0000313" key="9">
    <source>
        <dbReference type="Proteomes" id="UP001365846"/>
    </source>
</evidence>
<evidence type="ECO:0000256" key="2">
    <source>
        <dbReference type="ARBA" id="ARBA00022448"/>
    </source>
</evidence>
<dbReference type="InterPro" id="IPR052156">
    <property type="entry name" value="BCAA_Transport_ATP-bd_LivF"/>
</dbReference>
<evidence type="ECO:0000256" key="3">
    <source>
        <dbReference type="ARBA" id="ARBA00022475"/>
    </source>
</evidence>
<name>A0ABU8VN53_9BURK</name>
<protein>
    <submittedName>
        <fullName evidence="8">ABC transporter ATP-binding protein</fullName>
    </submittedName>
</protein>
<keyword evidence="4" id="KW-0547">Nucleotide-binding</keyword>
<sequence>MNPLFELQDFSVAYGAVEAVHSVALRVDEGEIVTVIGPNGAGKTTLLCAAMGLLPSTGSVTLAGERIARPSVEAMVARGVALVPERRELFGEMPVEDNLLLGGFYRWRTGRRDQRERMEEVFAIFPRLKERRAQLASTLSGGERQMLAIGRALMARPKLLMLDEPSLGLAPLIVREVLNVVSSLRSHGVSVLLVEQNARAALQVADRGYVLETGAVALTGPAQALLHDRRIIDTYLGLGNKHAVAA</sequence>
<evidence type="ECO:0000256" key="1">
    <source>
        <dbReference type="ARBA" id="ARBA00005417"/>
    </source>
</evidence>
<organism evidence="8 9">
    <name type="scientific">Variovorax ureilyticus</name>
    <dbReference type="NCBI Taxonomy" id="1836198"/>
    <lineage>
        <taxon>Bacteria</taxon>
        <taxon>Pseudomonadati</taxon>
        <taxon>Pseudomonadota</taxon>
        <taxon>Betaproteobacteria</taxon>
        <taxon>Burkholderiales</taxon>
        <taxon>Comamonadaceae</taxon>
        <taxon>Variovorax</taxon>
    </lineage>
</organism>
<gene>
    <name evidence="8" type="ORF">WKW77_28365</name>
</gene>
<evidence type="ECO:0000256" key="6">
    <source>
        <dbReference type="ARBA" id="ARBA00022970"/>
    </source>
</evidence>
<dbReference type="PANTHER" id="PTHR43820">
    <property type="entry name" value="HIGH-AFFINITY BRANCHED-CHAIN AMINO ACID TRANSPORT ATP-BINDING PROTEIN LIVF"/>
    <property type="match status" value="1"/>
</dbReference>
<keyword evidence="6" id="KW-0029">Amino-acid transport</keyword>
<comment type="caution">
    <text evidence="8">The sequence shown here is derived from an EMBL/GenBank/DDBJ whole genome shotgun (WGS) entry which is preliminary data.</text>
</comment>
<keyword evidence="5 8" id="KW-0067">ATP-binding</keyword>
<keyword evidence="3" id="KW-1003">Cell membrane</keyword>
<dbReference type="Pfam" id="PF00005">
    <property type="entry name" value="ABC_tran"/>
    <property type="match status" value="1"/>
</dbReference>
<dbReference type="InterPro" id="IPR003439">
    <property type="entry name" value="ABC_transporter-like_ATP-bd"/>
</dbReference>
<dbReference type="SMART" id="SM00382">
    <property type="entry name" value="AAA"/>
    <property type="match status" value="1"/>
</dbReference>
<dbReference type="GO" id="GO:0005524">
    <property type="term" value="F:ATP binding"/>
    <property type="evidence" value="ECO:0007669"/>
    <property type="project" value="UniProtKB-KW"/>
</dbReference>
<evidence type="ECO:0000256" key="4">
    <source>
        <dbReference type="ARBA" id="ARBA00022741"/>
    </source>
</evidence>
<dbReference type="CDD" id="cd03224">
    <property type="entry name" value="ABC_TM1139_LivF_branched"/>
    <property type="match status" value="1"/>
</dbReference>
<dbReference type="Proteomes" id="UP001365846">
    <property type="component" value="Unassembled WGS sequence"/>
</dbReference>
<keyword evidence="9" id="KW-1185">Reference proteome</keyword>
<dbReference type="PANTHER" id="PTHR43820:SF6">
    <property type="entry name" value="ABC TRANSPORTER ATP-BINDING PROTEIN"/>
    <property type="match status" value="1"/>
</dbReference>
<comment type="similarity">
    <text evidence="1">Belongs to the ABC transporter superfamily.</text>
</comment>
<dbReference type="Gene3D" id="3.40.50.300">
    <property type="entry name" value="P-loop containing nucleotide triphosphate hydrolases"/>
    <property type="match status" value="1"/>
</dbReference>
<accession>A0ABU8VN53</accession>
<dbReference type="SUPFAM" id="SSF52540">
    <property type="entry name" value="P-loop containing nucleoside triphosphate hydrolases"/>
    <property type="match status" value="1"/>
</dbReference>
<keyword evidence="2" id="KW-0813">Transport</keyword>
<keyword evidence="3" id="KW-0472">Membrane</keyword>
<dbReference type="InterPro" id="IPR003593">
    <property type="entry name" value="AAA+_ATPase"/>
</dbReference>
<dbReference type="RefSeq" id="WP_340360239.1">
    <property type="nucleotide sequence ID" value="NZ_JBBKZU010000016.1"/>
</dbReference>
<reference evidence="8 9" key="1">
    <citation type="submission" date="2024-03" db="EMBL/GenBank/DDBJ databases">
        <title>Novel species of the genus Variovorax.</title>
        <authorList>
            <person name="Liu Q."/>
            <person name="Xin Y.-H."/>
        </authorList>
    </citation>
    <scope>NUCLEOTIDE SEQUENCE [LARGE SCALE GENOMIC DNA]</scope>
    <source>
        <strain evidence="8 9">KACC 18899</strain>
    </source>
</reference>
<proteinExistence type="inferred from homology"/>
<dbReference type="InterPro" id="IPR017871">
    <property type="entry name" value="ABC_transporter-like_CS"/>
</dbReference>
<feature type="domain" description="ABC transporter" evidence="7">
    <location>
        <begin position="5"/>
        <end position="238"/>
    </location>
</feature>
<dbReference type="PROSITE" id="PS00211">
    <property type="entry name" value="ABC_TRANSPORTER_1"/>
    <property type="match status" value="1"/>
</dbReference>
<evidence type="ECO:0000259" key="7">
    <source>
        <dbReference type="PROSITE" id="PS50893"/>
    </source>
</evidence>
<dbReference type="InterPro" id="IPR027417">
    <property type="entry name" value="P-loop_NTPase"/>
</dbReference>